<organism evidence="1 2">
    <name type="scientific">Tetradesmus obliquus</name>
    <name type="common">Green alga</name>
    <name type="synonym">Acutodesmus obliquus</name>
    <dbReference type="NCBI Taxonomy" id="3088"/>
    <lineage>
        <taxon>Eukaryota</taxon>
        <taxon>Viridiplantae</taxon>
        <taxon>Chlorophyta</taxon>
        <taxon>core chlorophytes</taxon>
        <taxon>Chlorophyceae</taxon>
        <taxon>CS clade</taxon>
        <taxon>Sphaeropleales</taxon>
        <taxon>Scenedesmaceae</taxon>
        <taxon>Tetradesmus</taxon>
    </lineage>
</organism>
<dbReference type="EMBL" id="FNXT01000898">
    <property type="protein sequence ID" value="SZX69061.1"/>
    <property type="molecule type" value="Genomic_DNA"/>
</dbReference>
<reference evidence="1 2" key="1">
    <citation type="submission" date="2016-10" db="EMBL/GenBank/DDBJ databases">
        <authorList>
            <person name="Cai Z."/>
        </authorList>
    </citation>
    <scope>NUCLEOTIDE SEQUENCE [LARGE SCALE GENOMIC DNA]</scope>
</reference>
<evidence type="ECO:0000313" key="1">
    <source>
        <dbReference type="EMBL" id="SZX69061.1"/>
    </source>
</evidence>
<dbReference type="AlphaFoldDB" id="A0A383VV25"/>
<proteinExistence type="predicted"/>
<name>A0A383VV25_TETOB</name>
<evidence type="ECO:0000313" key="2">
    <source>
        <dbReference type="Proteomes" id="UP000256970"/>
    </source>
</evidence>
<dbReference type="Proteomes" id="UP000256970">
    <property type="component" value="Unassembled WGS sequence"/>
</dbReference>
<accession>A0A383VV25</accession>
<protein>
    <submittedName>
        <fullName evidence="1">Uncharacterized protein</fullName>
    </submittedName>
</protein>
<gene>
    <name evidence="1" type="ORF">BQ4739_LOCUS9365</name>
</gene>
<keyword evidence="2" id="KW-1185">Reference proteome</keyword>
<sequence length="74" mass="7944">MSGHLLSWSKQKVALLVLGSSSLAFGIWHLSGASSHNSSELHRIETDIVAALDQEAALTTGKIWAEGSDEQLQQ</sequence>